<dbReference type="HAMAP" id="MF_00689">
    <property type="entry name" value="Bpt"/>
    <property type="match status" value="1"/>
</dbReference>
<dbReference type="EC" id="2.3.2.29" evidence="4"/>
<comment type="catalytic activity">
    <reaction evidence="4">
        <text>N-terminal L-glutamyl-[protein] + L-leucyl-tRNA(Leu) = N-terminal L-leucyl-L-glutamyl-[protein] + tRNA(Leu) + H(+)</text>
        <dbReference type="Rhea" id="RHEA:50412"/>
        <dbReference type="Rhea" id="RHEA-COMP:9613"/>
        <dbReference type="Rhea" id="RHEA-COMP:9622"/>
        <dbReference type="Rhea" id="RHEA-COMP:12664"/>
        <dbReference type="Rhea" id="RHEA-COMP:12668"/>
        <dbReference type="ChEBI" id="CHEBI:15378"/>
        <dbReference type="ChEBI" id="CHEBI:64721"/>
        <dbReference type="ChEBI" id="CHEBI:78442"/>
        <dbReference type="ChEBI" id="CHEBI:78494"/>
        <dbReference type="ChEBI" id="CHEBI:133041"/>
        <dbReference type="EC" id="2.3.2.29"/>
    </reaction>
</comment>
<feature type="domain" description="N-end aminoacyl transferase N-terminal" evidence="5">
    <location>
        <begin position="15"/>
        <end position="85"/>
    </location>
</feature>
<dbReference type="GO" id="GO:0071596">
    <property type="term" value="P:ubiquitin-dependent protein catabolic process via the N-end rule pathway"/>
    <property type="evidence" value="ECO:0007669"/>
    <property type="project" value="InterPro"/>
</dbReference>
<dbReference type="InterPro" id="IPR030700">
    <property type="entry name" value="N-end_Aminoacyl_Trfase"/>
</dbReference>
<dbReference type="InterPro" id="IPR016181">
    <property type="entry name" value="Acyl_CoA_acyltransferase"/>
</dbReference>
<dbReference type="NCBIfam" id="NF002342">
    <property type="entry name" value="PRK01305.1-3"/>
    <property type="match status" value="1"/>
</dbReference>
<sequence length="235" mass="27291">MSDLSSLKLFATAPHPCSYLSDEEATTVFIDPAAEVDQELYSQLSHLGFRRSGGHLYRPHCASCQACISCRIPVRLFRPNRSQKRCIKKNQDIELRLTDSIQTDEHYRLYEDYINTRHADGDMYPPSREQYEAFLSPAWGTTRYIEYRLDDQLLGVAVCDQLKDGLSAVYTFFDSREAKRSLGAFAILAQVHKARELGLEYVYLGYWIRDCQKMAYKTQYRPLQLLVNKHWVNLN</sequence>
<dbReference type="SUPFAM" id="SSF55729">
    <property type="entry name" value="Acyl-CoA N-acyltransferases (Nat)"/>
    <property type="match status" value="1"/>
</dbReference>
<dbReference type="GO" id="GO:0004057">
    <property type="term" value="F:arginyl-tRNA--protein transferase activity"/>
    <property type="evidence" value="ECO:0007669"/>
    <property type="project" value="InterPro"/>
</dbReference>
<proteinExistence type="inferred from homology"/>
<gene>
    <name evidence="4" type="primary">bpt</name>
    <name evidence="7" type="ORF">M6D89_02540</name>
</gene>
<dbReference type="NCBIfam" id="NF002346">
    <property type="entry name" value="PRK01305.2-3"/>
    <property type="match status" value="1"/>
</dbReference>
<protein>
    <recommendedName>
        <fullName evidence="4">Aspartate/glutamate leucyltransferase</fullName>
        <ecNumber evidence="4">2.3.2.29</ecNumber>
    </recommendedName>
</protein>
<evidence type="ECO:0000313" key="7">
    <source>
        <dbReference type="EMBL" id="MCP8898173.1"/>
    </source>
</evidence>
<evidence type="ECO:0000256" key="3">
    <source>
        <dbReference type="ARBA" id="ARBA00023315"/>
    </source>
</evidence>
<dbReference type="PIRSF" id="PIRSF037208">
    <property type="entry name" value="ATE_pro_prd"/>
    <property type="match status" value="1"/>
</dbReference>
<comment type="similarity">
    <text evidence="4">Belongs to the R-transferase family. Bpt subfamily.</text>
</comment>
<evidence type="ECO:0000256" key="4">
    <source>
        <dbReference type="HAMAP-Rule" id="MF_00689"/>
    </source>
</evidence>
<name>A0A9X2HTE1_9GAMM</name>
<dbReference type="Pfam" id="PF04376">
    <property type="entry name" value="ATE_N"/>
    <property type="match status" value="1"/>
</dbReference>
<dbReference type="Proteomes" id="UP001139319">
    <property type="component" value="Unassembled WGS sequence"/>
</dbReference>
<keyword evidence="8" id="KW-1185">Reference proteome</keyword>
<dbReference type="RefSeq" id="WP_253966463.1">
    <property type="nucleotide sequence ID" value="NZ_JAMFTH010000001.1"/>
</dbReference>
<accession>A0A9X2HTE1</accession>
<organism evidence="7 8">
    <name type="scientific">Gilvimarinus xylanilyticus</name>
    <dbReference type="NCBI Taxonomy" id="2944139"/>
    <lineage>
        <taxon>Bacteria</taxon>
        <taxon>Pseudomonadati</taxon>
        <taxon>Pseudomonadota</taxon>
        <taxon>Gammaproteobacteria</taxon>
        <taxon>Cellvibrionales</taxon>
        <taxon>Cellvibrionaceae</taxon>
        <taxon>Gilvimarinus</taxon>
    </lineage>
</organism>
<dbReference type="InterPro" id="IPR007472">
    <property type="entry name" value="N-end_Aminoacyl_Trfase_C"/>
</dbReference>
<dbReference type="InterPro" id="IPR017138">
    <property type="entry name" value="Asp_Glu_LeuTrfase"/>
</dbReference>
<dbReference type="InterPro" id="IPR007471">
    <property type="entry name" value="N-end_Aminoacyl_Trfase_N"/>
</dbReference>
<dbReference type="GO" id="GO:0005737">
    <property type="term" value="C:cytoplasm"/>
    <property type="evidence" value="ECO:0007669"/>
    <property type="project" value="UniProtKB-SubCell"/>
</dbReference>
<comment type="function">
    <text evidence="4">Functions in the N-end rule pathway of protein degradation where it conjugates Leu from its aminoacyl-tRNA to the N-termini of proteins containing an N-terminal aspartate or glutamate.</text>
</comment>
<evidence type="ECO:0000256" key="2">
    <source>
        <dbReference type="ARBA" id="ARBA00022679"/>
    </source>
</evidence>
<keyword evidence="3 4" id="KW-0012">Acyltransferase</keyword>
<dbReference type="EMBL" id="JAMFTH010000001">
    <property type="protein sequence ID" value="MCP8898173.1"/>
    <property type="molecule type" value="Genomic_DNA"/>
</dbReference>
<comment type="subcellular location">
    <subcellularLocation>
        <location evidence="4">Cytoplasm</location>
    </subcellularLocation>
</comment>
<dbReference type="AlphaFoldDB" id="A0A9X2HTE1"/>
<feature type="domain" description="N-end rule aminoacyl transferase C-terminal" evidence="6">
    <location>
        <begin position="105"/>
        <end position="226"/>
    </location>
</feature>
<comment type="catalytic activity">
    <reaction evidence="4">
        <text>N-terminal L-aspartyl-[protein] + L-leucyl-tRNA(Leu) = N-terminal L-leucyl-L-aspartyl-[protein] + tRNA(Leu) + H(+)</text>
        <dbReference type="Rhea" id="RHEA:50420"/>
        <dbReference type="Rhea" id="RHEA-COMP:9613"/>
        <dbReference type="Rhea" id="RHEA-COMP:9622"/>
        <dbReference type="Rhea" id="RHEA-COMP:12669"/>
        <dbReference type="Rhea" id="RHEA-COMP:12674"/>
        <dbReference type="ChEBI" id="CHEBI:15378"/>
        <dbReference type="ChEBI" id="CHEBI:64720"/>
        <dbReference type="ChEBI" id="CHEBI:78442"/>
        <dbReference type="ChEBI" id="CHEBI:78494"/>
        <dbReference type="ChEBI" id="CHEBI:133042"/>
        <dbReference type="EC" id="2.3.2.29"/>
    </reaction>
</comment>
<keyword evidence="2 4" id="KW-0808">Transferase</keyword>
<evidence type="ECO:0000256" key="1">
    <source>
        <dbReference type="ARBA" id="ARBA00022490"/>
    </source>
</evidence>
<dbReference type="Pfam" id="PF04377">
    <property type="entry name" value="ATE_C"/>
    <property type="match status" value="1"/>
</dbReference>
<dbReference type="PANTHER" id="PTHR21367:SF1">
    <property type="entry name" value="ARGINYL-TRNA--PROTEIN TRANSFERASE 1"/>
    <property type="match status" value="1"/>
</dbReference>
<comment type="caution">
    <text evidence="7">The sequence shown here is derived from an EMBL/GenBank/DDBJ whole genome shotgun (WGS) entry which is preliminary data.</text>
</comment>
<reference evidence="7" key="2">
    <citation type="submission" date="2023-01" db="EMBL/GenBank/DDBJ databases">
        <title>Gilvimarinus xylanilyticus HB14 isolated from Caulerpa lentillifera aquaculture base in Hainan, China.</title>
        <authorList>
            <person name="Zhang Y.-J."/>
        </authorList>
    </citation>
    <scope>NUCLEOTIDE SEQUENCE</scope>
    <source>
        <strain evidence="7">HB14</strain>
    </source>
</reference>
<dbReference type="NCBIfam" id="NF002341">
    <property type="entry name" value="PRK01305.1-1"/>
    <property type="match status" value="1"/>
</dbReference>
<reference evidence="7" key="1">
    <citation type="submission" date="2022-05" db="EMBL/GenBank/DDBJ databases">
        <authorList>
            <person name="Sun H.-N."/>
        </authorList>
    </citation>
    <scope>NUCLEOTIDE SEQUENCE</scope>
    <source>
        <strain evidence="7">HB14</strain>
    </source>
</reference>
<dbReference type="PANTHER" id="PTHR21367">
    <property type="entry name" value="ARGININE-TRNA-PROTEIN TRANSFERASE 1"/>
    <property type="match status" value="1"/>
</dbReference>
<dbReference type="GO" id="GO:0008914">
    <property type="term" value="F:leucyl-tRNA--protein transferase activity"/>
    <property type="evidence" value="ECO:0007669"/>
    <property type="project" value="UniProtKB-UniRule"/>
</dbReference>
<keyword evidence="1 4" id="KW-0963">Cytoplasm</keyword>
<evidence type="ECO:0000259" key="6">
    <source>
        <dbReference type="Pfam" id="PF04377"/>
    </source>
</evidence>
<evidence type="ECO:0000313" key="8">
    <source>
        <dbReference type="Proteomes" id="UP001139319"/>
    </source>
</evidence>
<dbReference type="NCBIfam" id="NF002345">
    <property type="entry name" value="PRK01305.2-2"/>
    <property type="match status" value="1"/>
</dbReference>
<evidence type="ECO:0000259" key="5">
    <source>
        <dbReference type="Pfam" id="PF04376"/>
    </source>
</evidence>